<organism evidence="1 2">
    <name type="scientific">Streptomyces alboflavus</name>
    <dbReference type="NCBI Taxonomy" id="67267"/>
    <lineage>
        <taxon>Bacteria</taxon>
        <taxon>Bacillati</taxon>
        <taxon>Actinomycetota</taxon>
        <taxon>Actinomycetes</taxon>
        <taxon>Kitasatosporales</taxon>
        <taxon>Streptomycetaceae</taxon>
        <taxon>Streptomyces</taxon>
    </lineage>
</organism>
<dbReference type="eggNOG" id="COG1917">
    <property type="taxonomic scope" value="Bacteria"/>
</dbReference>
<dbReference type="AlphaFoldDB" id="A0A1Z1WHY3"/>
<dbReference type="InterPro" id="IPR014710">
    <property type="entry name" value="RmlC-like_jellyroll"/>
</dbReference>
<sequence length="112" mass="11507">MPDPQDLTALAEEHLNEARTAAHGRSARMIVHDGALRQSVIALAAGSALDEHGTPPAASLQALRGKVRLTTASGDTDIVLAAGQLCAVPQERHGLLGLEDSVVLLTVVTATG</sequence>
<dbReference type="PANTHER" id="PTHR37694:SF1">
    <property type="entry name" value="SLR8022 PROTEIN"/>
    <property type="match status" value="1"/>
</dbReference>
<proteinExistence type="predicted"/>
<dbReference type="STRING" id="67267.GCA_000716675_07999"/>
<keyword evidence="2" id="KW-1185">Reference proteome</keyword>
<dbReference type="Proteomes" id="UP000195880">
    <property type="component" value="Chromosome"/>
</dbReference>
<dbReference type="PANTHER" id="PTHR37694">
    <property type="entry name" value="SLR8022 PROTEIN"/>
    <property type="match status" value="1"/>
</dbReference>
<gene>
    <name evidence="1" type="ORF">SMD44_05438</name>
</gene>
<name>A0A1Z1WHY3_9ACTN</name>
<reference evidence="1 2" key="1">
    <citation type="submission" date="2017-05" db="EMBL/GenBank/DDBJ databases">
        <title>Streptomyces alboflavus Genome sequencing and assembly.</title>
        <authorList>
            <person name="Wang Y."/>
            <person name="Du B."/>
            <person name="Ding Y."/>
            <person name="Liu H."/>
            <person name="Hou Q."/>
            <person name="Liu K."/>
            <person name="Wang C."/>
            <person name="Yao L."/>
        </authorList>
    </citation>
    <scope>NUCLEOTIDE SEQUENCE [LARGE SCALE GENOMIC DNA]</scope>
    <source>
        <strain evidence="1 2">MDJK44</strain>
    </source>
</reference>
<protein>
    <submittedName>
        <fullName evidence="1">Cupin</fullName>
    </submittedName>
</protein>
<dbReference type="RefSeq" id="WP_087885605.1">
    <property type="nucleotide sequence ID" value="NZ_CP021748.1"/>
</dbReference>
<dbReference type="InterPro" id="IPR011051">
    <property type="entry name" value="RmlC_Cupin_sf"/>
</dbReference>
<dbReference type="KEGG" id="salf:SMD44_05438"/>
<dbReference type="Gene3D" id="2.60.120.10">
    <property type="entry name" value="Jelly Rolls"/>
    <property type="match status" value="1"/>
</dbReference>
<evidence type="ECO:0000313" key="1">
    <source>
        <dbReference type="EMBL" id="ARX85969.1"/>
    </source>
</evidence>
<evidence type="ECO:0000313" key="2">
    <source>
        <dbReference type="Proteomes" id="UP000195880"/>
    </source>
</evidence>
<dbReference type="OrthoDB" id="5190473at2"/>
<dbReference type="EMBL" id="CP021748">
    <property type="protein sequence ID" value="ARX85969.1"/>
    <property type="molecule type" value="Genomic_DNA"/>
</dbReference>
<dbReference type="SUPFAM" id="SSF51182">
    <property type="entry name" value="RmlC-like cupins"/>
    <property type="match status" value="1"/>
</dbReference>
<accession>A0A1Z1WHY3</accession>